<reference evidence="1 3" key="1">
    <citation type="journal article" date="2020" name="Stud. Mycol.">
        <title>101 Dothideomycetes genomes: a test case for predicting lifestyles and emergence of pathogens.</title>
        <authorList>
            <person name="Haridas S."/>
            <person name="Albert R."/>
            <person name="Binder M."/>
            <person name="Bloem J."/>
            <person name="Labutti K."/>
            <person name="Salamov A."/>
            <person name="Andreopoulos B."/>
            <person name="Baker S."/>
            <person name="Barry K."/>
            <person name="Bills G."/>
            <person name="Bluhm B."/>
            <person name="Cannon C."/>
            <person name="Castanera R."/>
            <person name="Culley D."/>
            <person name="Daum C."/>
            <person name="Ezra D."/>
            <person name="Gonzalez J."/>
            <person name="Henrissat B."/>
            <person name="Kuo A."/>
            <person name="Liang C."/>
            <person name="Lipzen A."/>
            <person name="Lutzoni F."/>
            <person name="Magnuson J."/>
            <person name="Mondo S."/>
            <person name="Nolan M."/>
            <person name="Ohm R."/>
            <person name="Pangilinan J."/>
            <person name="Park H.-J."/>
            <person name="Ramirez L."/>
            <person name="Alfaro M."/>
            <person name="Sun H."/>
            <person name="Tritt A."/>
            <person name="Yoshinaga Y."/>
            <person name="Zwiers L.-H."/>
            <person name="Turgeon B."/>
            <person name="Goodwin S."/>
            <person name="Spatafora J."/>
            <person name="Crous P."/>
            <person name="Grigoriev I."/>
        </authorList>
    </citation>
    <scope>NUCLEOTIDE SEQUENCE</scope>
    <source>
        <strain evidence="1 3">CBS 304.34</strain>
    </source>
</reference>
<protein>
    <recommendedName>
        <fullName evidence="4">FAR1 domain-containing protein</fullName>
    </recommendedName>
</protein>
<evidence type="ECO:0000313" key="3">
    <source>
        <dbReference type="RefSeq" id="XP_033570499.1"/>
    </source>
</evidence>
<sequence length="128" mass="14796">MPLRPPPWGRHASIEDGMKSINAWAKQEGYAIVRHRNKMDKRTPPQVRKVLVHCDCAGVYTPANRKKKTRSKKCDCPMKACFTRDLQLGDWFFEVEVSGHNHHPFDPDEGTPAVHRDLDEDTIRTIYN</sequence>
<organism evidence="1">
    <name type="scientific">Mytilinidion resinicola</name>
    <dbReference type="NCBI Taxonomy" id="574789"/>
    <lineage>
        <taxon>Eukaryota</taxon>
        <taxon>Fungi</taxon>
        <taxon>Dikarya</taxon>
        <taxon>Ascomycota</taxon>
        <taxon>Pezizomycotina</taxon>
        <taxon>Dothideomycetes</taxon>
        <taxon>Pleosporomycetidae</taxon>
        <taxon>Mytilinidiales</taxon>
        <taxon>Mytilinidiaceae</taxon>
        <taxon>Mytilinidion</taxon>
    </lineage>
</organism>
<dbReference type="EMBL" id="MU003717">
    <property type="protein sequence ID" value="KAF2803535.1"/>
    <property type="molecule type" value="Genomic_DNA"/>
</dbReference>
<dbReference type="GeneID" id="54464837"/>
<reference evidence="3" key="2">
    <citation type="submission" date="2020-04" db="EMBL/GenBank/DDBJ databases">
        <authorList>
            <consortium name="NCBI Genome Project"/>
        </authorList>
    </citation>
    <scope>NUCLEOTIDE SEQUENCE</scope>
    <source>
        <strain evidence="3">CBS 304.34</strain>
    </source>
</reference>
<dbReference type="RefSeq" id="XP_033570499.1">
    <property type="nucleotide sequence ID" value="XM_033723944.1"/>
</dbReference>
<keyword evidence="2" id="KW-1185">Reference proteome</keyword>
<proteinExistence type="predicted"/>
<dbReference type="Proteomes" id="UP000504636">
    <property type="component" value="Unplaced"/>
</dbReference>
<dbReference type="OrthoDB" id="4579506at2759"/>
<evidence type="ECO:0008006" key="4">
    <source>
        <dbReference type="Google" id="ProtNLM"/>
    </source>
</evidence>
<accession>A0A6A6Y5N2</accession>
<gene>
    <name evidence="1 3" type="ORF">BDZ99DRAFT_503162</name>
</gene>
<evidence type="ECO:0000313" key="1">
    <source>
        <dbReference type="EMBL" id="KAF2803535.1"/>
    </source>
</evidence>
<evidence type="ECO:0000313" key="2">
    <source>
        <dbReference type="Proteomes" id="UP000504636"/>
    </source>
</evidence>
<reference evidence="3" key="3">
    <citation type="submission" date="2025-04" db="UniProtKB">
        <authorList>
            <consortium name="RefSeq"/>
        </authorList>
    </citation>
    <scope>IDENTIFICATION</scope>
    <source>
        <strain evidence="3">CBS 304.34</strain>
    </source>
</reference>
<name>A0A6A6Y5N2_9PEZI</name>
<dbReference type="AlphaFoldDB" id="A0A6A6Y5N2"/>